<comment type="caution">
    <text evidence="9">Lacks conserved residue(s) required for the propagation of feature annotation.</text>
</comment>
<dbReference type="RefSeq" id="WP_110678558.1">
    <property type="nucleotide sequence ID" value="NZ_CP035631.1"/>
</dbReference>
<evidence type="ECO:0000256" key="7">
    <source>
        <dbReference type="ARBA" id="ARBA00023136"/>
    </source>
</evidence>
<dbReference type="PANTHER" id="PTHR35011">
    <property type="entry name" value="2,3-DIKETO-L-GULONATE TRAP TRANSPORTER SMALL PERMEASE PROTEIN YIAM"/>
    <property type="match status" value="1"/>
</dbReference>
<sequence>MFRDTLLSLLGRLTTALGGVALVVTLIDILYGVVTRYLVGQAPIWSDELARYCLIASTLLIAGSVWVRGEHMRVALLERHLGNTARRLLLGYQWLLTLALAVALTWWSWHYALSVGYFTSQGLGISRTIPMLVMPLGFGLLALQVLLYGPRALPQPGSDESTDSAATPPEARP</sequence>
<feature type="transmembrane region" description="Helical" evidence="9">
    <location>
        <begin position="49"/>
        <end position="67"/>
    </location>
</feature>
<evidence type="ECO:0000256" key="8">
    <source>
        <dbReference type="ARBA" id="ARBA00038436"/>
    </source>
</evidence>
<comment type="subcellular location">
    <subcellularLocation>
        <location evidence="1 9">Cell inner membrane</location>
        <topology evidence="1 9">Multi-pass membrane protein</topology>
    </subcellularLocation>
</comment>
<evidence type="ECO:0000256" key="10">
    <source>
        <dbReference type="SAM" id="MobiDB-lite"/>
    </source>
</evidence>
<evidence type="ECO:0000259" key="11">
    <source>
        <dbReference type="Pfam" id="PF04290"/>
    </source>
</evidence>
<comment type="subunit">
    <text evidence="9">The complex comprises the extracytoplasmic solute receptor protein and the two transmembrane proteins.</text>
</comment>
<dbReference type="PANTHER" id="PTHR35011:SF10">
    <property type="entry name" value="TRAP TRANSPORTER SMALL PERMEASE PROTEIN"/>
    <property type="match status" value="1"/>
</dbReference>
<feature type="domain" description="Tripartite ATP-independent periplasmic transporters DctQ component" evidence="11">
    <location>
        <begin position="29"/>
        <end position="146"/>
    </location>
</feature>
<accession>A0ABY8FFM3</accession>
<evidence type="ECO:0000313" key="13">
    <source>
        <dbReference type="Proteomes" id="UP001321526"/>
    </source>
</evidence>
<name>A0ABY8FFM3_9GAMM</name>
<evidence type="ECO:0000313" key="12">
    <source>
        <dbReference type="EMBL" id="WFF41452.1"/>
    </source>
</evidence>
<gene>
    <name evidence="12" type="ORF">EVC62_07995</name>
</gene>
<evidence type="ECO:0000256" key="2">
    <source>
        <dbReference type="ARBA" id="ARBA00022448"/>
    </source>
</evidence>
<dbReference type="Pfam" id="PF04290">
    <property type="entry name" value="DctQ"/>
    <property type="match status" value="1"/>
</dbReference>
<comment type="similarity">
    <text evidence="8 9">Belongs to the TRAP transporter small permease family.</text>
</comment>
<evidence type="ECO:0000256" key="4">
    <source>
        <dbReference type="ARBA" id="ARBA00022519"/>
    </source>
</evidence>
<evidence type="ECO:0000256" key="1">
    <source>
        <dbReference type="ARBA" id="ARBA00004429"/>
    </source>
</evidence>
<keyword evidence="5 9" id="KW-0812">Transmembrane</keyword>
<keyword evidence="4 9" id="KW-0997">Cell inner membrane</keyword>
<comment type="function">
    <text evidence="9">Part of the tripartite ATP-independent periplasmic (TRAP) transport system.</text>
</comment>
<dbReference type="InterPro" id="IPR055348">
    <property type="entry name" value="DctQ"/>
</dbReference>
<keyword evidence="6 9" id="KW-1133">Transmembrane helix</keyword>
<feature type="transmembrane region" description="Helical" evidence="9">
    <location>
        <begin position="129"/>
        <end position="148"/>
    </location>
</feature>
<proteinExistence type="inferred from homology"/>
<keyword evidence="7 9" id="KW-0472">Membrane</keyword>
<keyword evidence="2 9" id="KW-0813">Transport</keyword>
<protein>
    <recommendedName>
        <fullName evidence="9">TRAP transporter small permease protein</fullName>
    </recommendedName>
</protein>
<feature type="transmembrane region" description="Helical" evidence="9">
    <location>
        <begin position="88"/>
        <end position="109"/>
    </location>
</feature>
<evidence type="ECO:0000256" key="6">
    <source>
        <dbReference type="ARBA" id="ARBA00022989"/>
    </source>
</evidence>
<dbReference type="InterPro" id="IPR007387">
    <property type="entry name" value="TRAP_DctQ"/>
</dbReference>
<keyword evidence="3" id="KW-1003">Cell membrane</keyword>
<reference evidence="12 13" key="1">
    <citation type="submission" date="2019-01" db="EMBL/GenBank/DDBJ databases">
        <title>Genome sequence of Salinicola endophyticus REST5.</title>
        <authorList>
            <person name="Nascimento F.X."/>
        </authorList>
    </citation>
    <scope>NUCLEOTIDE SEQUENCE [LARGE SCALE GENOMIC DNA]</scope>
    <source>
        <strain evidence="12 13">REST5</strain>
    </source>
</reference>
<dbReference type="Proteomes" id="UP001321526">
    <property type="component" value="Chromosome"/>
</dbReference>
<evidence type="ECO:0000256" key="9">
    <source>
        <dbReference type="RuleBase" id="RU369079"/>
    </source>
</evidence>
<evidence type="ECO:0000256" key="5">
    <source>
        <dbReference type="ARBA" id="ARBA00022692"/>
    </source>
</evidence>
<dbReference type="EMBL" id="CP035631">
    <property type="protein sequence ID" value="WFF41452.1"/>
    <property type="molecule type" value="Genomic_DNA"/>
</dbReference>
<organism evidence="12 13">
    <name type="scientific">Salinicola endophyticus</name>
    <dbReference type="NCBI Taxonomy" id="1949083"/>
    <lineage>
        <taxon>Bacteria</taxon>
        <taxon>Pseudomonadati</taxon>
        <taxon>Pseudomonadota</taxon>
        <taxon>Gammaproteobacteria</taxon>
        <taxon>Oceanospirillales</taxon>
        <taxon>Halomonadaceae</taxon>
        <taxon>Salinicola</taxon>
    </lineage>
</organism>
<keyword evidence="13" id="KW-1185">Reference proteome</keyword>
<feature type="region of interest" description="Disordered" evidence="10">
    <location>
        <begin position="154"/>
        <end position="173"/>
    </location>
</feature>
<evidence type="ECO:0000256" key="3">
    <source>
        <dbReference type="ARBA" id="ARBA00022475"/>
    </source>
</evidence>